<dbReference type="OrthoDB" id="9808738at2"/>
<dbReference type="InterPro" id="IPR004401">
    <property type="entry name" value="YbaB/EbfC"/>
</dbReference>
<dbReference type="Proteomes" id="UP000325302">
    <property type="component" value="Unassembled WGS sequence"/>
</dbReference>
<comment type="function">
    <text evidence="4">Binds to DNA and alters its conformation. May be involved in regulation of gene expression, nucleoid organization and DNA protection.</text>
</comment>
<name>A0A5A9W3S4_9GAMM</name>
<proteinExistence type="inferred from homology"/>
<dbReference type="GO" id="GO:0003677">
    <property type="term" value="F:DNA binding"/>
    <property type="evidence" value="ECO:0007669"/>
    <property type="project" value="UniProtKB-UniRule"/>
</dbReference>
<dbReference type="GO" id="GO:0005829">
    <property type="term" value="C:cytosol"/>
    <property type="evidence" value="ECO:0007669"/>
    <property type="project" value="TreeGrafter"/>
</dbReference>
<evidence type="ECO:0000256" key="5">
    <source>
        <dbReference type="SAM" id="MobiDB-lite"/>
    </source>
</evidence>
<dbReference type="HAMAP" id="MF_00274">
    <property type="entry name" value="DNA_YbaB_EbfC"/>
    <property type="match status" value="1"/>
</dbReference>
<dbReference type="FunFam" id="3.30.1310.10:FF:000001">
    <property type="entry name" value="Nucleoid-associated protein YbaB"/>
    <property type="match status" value="1"/>
</dbReference>
<feature type="compositionally biased region" description="Basic and acidic residues" evidence="5">
    <location>
        <begin position="18"/>
        <end position="27"/>
    </location>
</feature>
<evidence type="ECO:0000313" key="6">
    <source>
        <dbReference type="EMBL" id="KAA0874201.1"/>
    </source>
</evidence>
<gene>
    <name evidence="6" type="ORF">E1H14_10540</name>
</gene>
<keyword evidence="2 4" id="KW-0963">Cytoplasm</keyword>
<comment type="similarity">
    <text evidence="4">Belongs to the YbaB/EbfC family.</text>
</comment>
<evidence type="ECO:0000256" key="3">
    <source>
        <dbReference type="ARBA" id="ARBA00023125"/>
    </source>
</evidence>
<dbReference type="PANTHER" id="PTHR33449:SF1">
    <property type="entry name" value="NUCLEOID-ASSOCIATED PROTEIN YBAB"/>
    <property type="match status" value="1"/>
</dbReference>
<comment type="subunit">
    <text evidence="1 4">Homodimer.</text>
</comment>
<dbReference type="SUPFAM" id="SSF82607">
    <property type="entry name" value="YbaB-like"/>
    <property type="match status" value="1"/>
</dbReference>
<dbReference type="RefSeq" id="WP_149391433.1">
    <property type="nucleotide sequence ID" value="NZ_SMRS01000007.1"/>
</dbReference>
<reference evidence="6 7" key="1">
    <citation type="submission" date="2019-03" db="EMBL/GenBank/DDBJ databases">
        <title>Nitrincola sp. nov. isolated from an Indian soda lake.</title>
        <authorList>
            <person name="Joshi A."/>
            <person name="Thite S.V."/>
            <person name="Joseph N."/>
            <person name="Dhotre D."/>
            <person name="Moorthy M."/>
            <person name="Shouche Y.S."/>
        </authorList>
    </citation>
    <scope>NUCLEOTIDE SEQUENCE [LARGE SCALE GENOMIC DNA]</scope>
    <source>
        <strain evidence="6 7">MEB193</strain>
    </source>
</reference>
<feature type="region of interest" description="Disordered" evidence="5">
    <location>
        <begin position="1"/>
        <end position="27"/>
    </location>
</feature>
<comment type="caution">
    <text evidence="6">The sequence shown here is derived from an EMBL/GenBank/DDBJ whole genome shotgun (WGS) entry which is preliminary data.</text>
</comment>
<evidence type="ECO:0000256" key="1">
    <source>
        <dbReference type="ARBA" id="ARBA00011738"/>
    </source>
</evidence>
<evidence type="ECO:0000256" key="4">
    <source>
        <dbReference type="HAMAP-Rule" id="MF_00274"/>
    </source>
</evidence>
<dbReference type="AlphaFoldDB" id="A0A5A9W3S4"/>
<accession>A0A5A9W3S4</accession>
<sequence>MMKGMGGMGNLMKQAQKMQEEMQRAQEEIANAEVRGESGAGLVSIQMNGRHDVKSVSIDDSLMQEDKEILEDLIAAAINDAVRKVEQSSQERMAKITSGMGMPPGFKMPF</sequence>
<evidence type="ECO:0000313" key="7">
    <source>
        <dbReference type="Proteomes" id="UP000325302"/>
    </source>
</evidence>
<dbReference type="Pfam" id="PF02575">
    <property type="entry name" value="YbaB_DNA_bd"/>
    <property type="match status" value="1"/>
</dbReference>
<dbReference type="PANTHER" id="PTHR33449">
    <property type="entry name" value="NUCLEOID-ASSOCIATED PROTEIN YBAB"/>
    <property type="match status" value="1"/>
</dbReference>
<keyword evidence="7" id="KW-1185">Reference proteome</keyword>
<keyword evidence="3 4" id="KW-0238">DNA-binding</keyword>
<dbReference type="PIRSF" id="PIRSF004555">
    <property type="entry name" value="UCP004555"/>
    <property type="match status" value="1"/>
</dbReference>
<dbReference type="EMBL" id="SMRS01000007">
    <property type="protein sequence ID" value="KAA0874201.1"/>
    <property type="molecule type" value="Genomic_DNA"/>
</dbReference>
<organism evidence="6 7">
    <name type="scientific">Nitrincola tapanii</name>
    <dbReference type="NCBI Taxonomy" id="1708751"/>
    <lineage>
        <taxon>Bacteria</taxon>
        <taxon>Pseudomonadati</taxon>
        <taxon>Pseudomonadota</taxon>
        <taxon>Gammaproteobacteria</taxon>
        <taxon>Oceanospirillales</taxon>
        <taxon>Oceanospirillaceae</taxon>
        <taxon>Nitrincola</taxon>
    </lineage>
</organism>
<dbReference type="GO" id="GO:0043590">
    <property type="term" value="C:bacterial nucleoid"/>
    <property type="evidence" value="ECO:0007669"/>
    <property type="project" value="UniProtKB-UniRule"/>
</dbReference>
<protein>
    <recommendedName>
        <fullName evidence="4">Nucleoid-associated protein E1H14_10540</fullName>
    </recommendedName>
</protein>
<dbReference type="Gene3D" id="3.30.1310.10">
    <property type="entry name" value="Nucleoid-associated protein YbaB-like domain"/>
    <property type="match status" value="1"/>
</dbReference>
<comment type="subcellular location">
    <subcellularLocation>
        <location evidence="4">Cytoplasm</location>
        <location evidence="4">Nucleoid</location>
    </subcellularLocation>
</comment>
<dbReference type="NCBIfam" id="TIGR00103">
    <property type="entry name" value="DNA_YbaB_EbfC"/>
    <property type="match status" value="1"/>
</dbReference>
<evidence type="ECO:0000256" key="2">
    <source>
        <dbReference type="ARBA" id="ARBA00022490"/>
    </source>
</evidence>
<dbReference type="InterPro" id="IPR036894">
    <property type="entry name" value="YbaB-like_sf"/>
</dbReference>